<dbReference type="Proteomes" id="UP000276223">
    <property type="component" value="Unassembled WGS sequence"/>
</dbReference>
<gene>
    <name evidence="1" type="ORF">EDC27_0237</name>
</gene>
<dbReference type="RefSeq" id="WP_123288786.1">
    <property type="nucleotide sequence ID" value="NZ_RJVA01000009.1"/>
</dbReference>
<evidence type="ECO:0000313" key="1">
    <source>
        <dbReference type="EMBL" id="ROR02982.1"/>
    </source>
</evidence>
<dbReference type="OrthoDB" id="5513332at2"/>
<proteinExistence type="predicted"/>
<evidence type="ECO:0000313" key="2">
    <source>
        <dbReference type="Proteomes" id="UP000276223"/>
    </source>
</evidence>
<protein>
    <submittedName>
        <fullName evidence="1">Uncharacterized protein</fullName>
    </submittedName>
</protein>
<name>A0A3N1VRW2_9BACT</name>
<keyword evidence="2" id="KW-1185">Reference proteome</keyword>
<dbReference type="AlphaFoldDB" id="A0A3N1VRW2"/>
<reference evidence="1 2" key="1">
    <citation type="submission" date="2018-11" db="EMBL/GenBank/DDBJ databases">
        <title>Genomic Encyclopedia of Type Strains, Phase IV (KMG-IV): sequencing the most valuable type-strain genomes for metagenomic binning, comparative biology and taxonomic classification.</title>
        <authorList>
            <person name="Goeker M."/>
        </authorList>
    </citation>
    <scope>NUCLEOTIDE SEQUENCE [LARGE SCALE GENOMIC DNA]</scope>
    <source>
        <strain evidence="1 2">DSM 22027</strain>
    </source>
</reference>
<accession>A0A3N1VRW2</accession>
<organism evidence="1 2">
    <name type="scientific">Desulfosoma caldarium</name>
    <dbReference type="NCBI Taxonomy" id="610254"/>
    <lineage>
        <taxon>Bacteria</taxon>
        <taxon>Pseudomonadati</taxon>
        <taxon>Thermodesulfobacteriota</taxon>
        <taxon>Syntrophobacteria</taxon>
        <taxon>Syntrophobacterales</taxon>
        <taxon>Syntrophobacteraceae</taxon>
        <taxon>Desulfosoma</taxon>
    </lineage>
</organism>
<dbReference type="EMBL" id="RJVA01000009">
    <property type="protein sequence ID" value="ROR02982.1"/>
    <property type="molecule type" value="Genomic_DNA"/>
</dbReference>
<comment type="caution">
    <text evidence="1">The sequence shown here is derived from an EMBL/GenBank/DDBJ whole genome shotgun (WGS) entry which is preliminary data.</text>
</comment>
<sequence length="133" mass="15076">MDKKITLDVEDWKAFLERSWRAVPKAFQSNKALRRTLQCALYAKLTAEGLLVVADYQPPRAERPVDLIVVSGTPPTIACAICFDEVVTLYAVKSLSSLDAGEKLIFTTGLLKKKVEESRFFLKPDIRHVHLEW</sequence>